<accession>A0AAV8UE63</accession>
<evidence type="ECO:0000313" key="3">
    <source>
        <dbReference type="Proteomes" id="UP001159364"/>
    </source>
</evidence>
<proteinExistence type="predicted"/>
<organism evidence="2 3">
    <name type="scientific">Erythroxylum novogranatense</name>
    <dbReference type="NCBI Taxonomy" id="1862640"/>
    <lineage>
        <taxon>Eukaryota</taxon>
        <taxon>Viridiplantae</taxon>
        <taxon>Streptophyta</taxon>
        <taxon>Embryophyta</taxon>
        <taxon>Tracheophyta</taxon>
        <taxon>Spermatophyta</taxon>
        <taxon>Magnoliopsida</taxon>
        <taxon>eudicotyledons</taxon>
        <taxon>Gunneridae</taxon>
        <taxon>Pentapetalae</taxon>
        <taxon>rosids</taxon>
        <taxon>fabids</taxon>
        <taxon>Malpighiales</taxon>
        <taxon>Erythroxylaceae</taxon>
        <taxon>Erythroxylum</taxon>
    </lineage>
</organism>
<keyword evidence="3" id="KW-1185">Reference proteome</keyword>
<evidence type="ECO:0000256" key="1">
    <source>
        <dbReference type="SAM" id="MobiDB-lite"/>
    </source>
</evidence>
<dbReference type="Proteomes" id="UP001159364">
    <property type="component" value="Linkage Group LG08"/>
</dbReference>
<dbReference type="EMBL" id="JAIWQS010000008">
    <property type="protein sequence ID" value="KAJ8900339.1"/>
    <property type="molecule type" value="Genomic_DNA"/>
</dbReference>
<name>A0AAV8UE63_9ROSI</name>
<comment type="caution">
    <text evidence="2">The sequence shown here is derived from an EMBL/GenBank/DDBJ whole genome shotgun (WGS) entry which is preliminary data.</text>
</comment>
<dbReference type="AlphaFoldDB" id="A0AAV8UE63"/>
<sequence length="166" mass="18523">MNDSAEPPAPPQPPPVVAFGELLASLEEATFMAKQLQPTTNPNDLLLLQILSCLRQAEHRVSSLLPHIQVPPSPPPENSMSSATESEAMQIAEEEEEGCEGNSKVKMVERVEEVEEKMRGCFIKNKRPKRQLSPSSEQMLSDEAVKVFDPHTTKSRALTLIYQFHF</sequence>
<reference evidence="2 3" key="1">
    <citation type="submission" date="2021-09" db="EMBL/GenBank/DDBJ databases">
        <title>Genomic insights and catalytic innovation underlie evolution of tropane alkaloids biosynthesis.</title>
        <authorList>
            <person name="Wang Y.-J."/>
            <person name="Tian T."/>
            <person name="Huang J.-P."/>
            <person name="Huang S.-X."/>
        </authorList>
    </citation>
    <scope>NUCLEOTIDE SEQUENCE [LARGE SCALE GENOMIC DNA]</scope>
    <source>
        <strain evidence="2">KIB-2018</strain>
        <tissue evidence="2">Leaf</tissue>
    </source>
</reference>
<feature type="region of interest" description="Disordered" evidence="1">
    <location>
        <begin position="66"/>
        <end position="104"/>
    </location>
</feature>
<feature type="compositionally biased region" description="Low complexity" evidence="1">
    <location>
        <begin position="78"/>
        <end position="91"/>
    </location>
</feature>
<dbReference type="PANTHER" id="PTHR37697:SF2">
    <property type="entry name" value="AP2-LIKE ETHYLENE-RESPONSIVE TRANSCRIPTION FACTOR SNZ"/>
    <property type="match status" value="1"/>
</dbReference>
<protein>
    <submittedName>
        <fullName evidence="2">Uncharacterized protein</fullName>
    </submittedName>
</protein>
<gene>
    <name evidence="2" type="ORF">K2173_024979</name>
</gene>
<dbReference type="PANTHER" id="PTHR37697">
    <property type="entry name" value="AP2-LIKE ETHYLENE-RESPONSIVE TRANSCRIPTION FACTOR SNZ"/>
    <property type="match status" value="1"/>
</dbReference>
<evidence type="ECO:0000313" key="2">
    <source>
        <dbReference type="EMBL" id="KAJ8900339.1"/>
    </source>
</evidence>